<evidence type="ECO:0000256" key="4">
    <source>
        <dbReference type="ARBA" id="ARBA00022824"/>
    </source>
</evidence>
<evidence type="ECO:0000256" key="6">
    <source>
        <dbReference type="ARBA" id="ARBA00023136"/>
    </source>
</evidence>
<feature type="compositionally biased region" description="Low complexity" evidence="7">
    <location>
        <begin position="206"/>
        <end position="248"/>
    </location>
</feature>
<protein>
    <submittedName>
        <fullName evidence="8">Uncharacterized protein</fullName>
    </submittedName>
</protein>
<name>A0A2T7C151_9POAL</name>
<keyword evidence="6" id="KW-0472">Membrane</keyword>
<organism evidence="8 9">
    <name type="scientific">Panicum hallii var. hallii</name>
    <dbReference type="NCBI Taxonomy" id="1504633"/>
    <lineage>
        <taxon>Eukaryota</taxon>
        <taxon>Viridiplantae</taxon>
        <taxon>Streptophyta</taxon>
        <taxon>Embryophyta</taxon>
        <taxon>Tracheophyta</taxon>
        <taxon>Spermatophyta</taxon>
        <taxon>Magnoliopsida</taxon>
        <taxon>Liliopsida</taxon>
        <taxon>Poales</taxon>
        <taxon>Poaceae</taxon>
        <taxon>PACMAD clade</taxon>
        <taxon>Panicoideae</taxon>
        <taxon>Panicodae</taxon>
        <taxon>Paniceae</taxon>
        <taxon>Panicinae</taxon>
        <taxon>Panicum</taxon>
        <taxon>Panicum sect. Panicum</taxon>
    </lineage>
</organism>
<accession>A0A2T7C151</accession>
<evidence type="ECO:0000313" key="8">
    <source>
        <dbReference type="EMBL" id="PUZ37056.1"/>
    </source>
</evidence>
<evidence type="ECO:0000256" key="2">
    <source>
        <dbReference type="ARBA" id="ARBA00007141"/>
    </source>
</evidence>
<gene>
    <name evidence="8" type="ORF">GQ55_9G087300</name>
</gene>
<dbReference type="GO" id="GO:0005789">
    <property type="term" value="C:endoplasmic reticulum membrane"/>
    <property type="evidence" value="ECO:0007669"/>
    <property type="project" value="UniProtKB-SubCell"/>
</dbReference>
<evidence type="ECO:0000256" key="3">
    <source>
        <dbReference type="ARBA" id="ARBA00022692"/>
    </source>
</evidence>
<keyword evidence="3" id="KW-0812">Transmembrane</keyword>
<dbReference type="Proteomes" id="UP000244336">
    <property type="component" value="Chromosome 9"/>
</dbReference>
<dbReference type="AlphaFoldDB" id="A0A2T7C151"/>
<evidence type="ECO:0000313" key="9">
    <source>
        <dbReference type="Proteomes" id="UP000244336"/>
    </source>
</evidence>
<dbReference type="PANTHER" id="PTHR10868:SF1">
    <property type="entry name" value="SIGMA NON-OPIOID INTRACELLULAR RECEPTOR 1"/>
    <property type="match status" value="1"/>
</dbReference>
<dbReference type="PANTHER" id="PTHR10868">
    <property type="entry name" value="SIGMA 1-TYPE OPIOID RECEPTOR-RELATED"/>
    <property type="match status" value="1"/>
</dbReference>
<keyword evidence="9" id="KW-1185">Reference proteome</keyword>
<feature type="region of interest" description="Disordered" evidence="7">
    <location>
        <begin position="130"/>
        <end position="248"/>
    </location>
</feature>
<comment type="subcellular location">
    <subcellularLocation>
        <location evidence="1">Endoplasmic reticulum membrane</location>
    </subcellularLocation>
</comment>
<keyword evidence="5" id="KW-1133">Transmembrane helix</keyword>
<evidence type="ECO:0000256" key="7">
    <source>
        <dbReference type="SAM" id="MobiDB-lite"/>
    </source>
</evidence>
<evidence type="ECO:0000256" key="5">
    <source>
        <dbReference type="ARBA" id="ARBA00022989"/>
    </source>
</evidence>
<feature type="region of interest" description="Disordered" evidence="7">
    <location>
        <begin position="319"/>
        <end position="358"/>
    </location>
</feature>
<dbReference type="OrthoDB" id="347124at2759"/>
<comment type="similarity">
    <text evidence="2">Belongs to the ERG2 family.</text>
</comment>
<dbReference type="STRING" id="1504633.A0A2T7C151"/>
<dbReference type="InterPro" id="IPR006716">
    <property type="entry name" value="ERG2_sigma1_rcpt-like"/>
</dbReference>
<sequence length="643" mass="67009">MRGRSADGSGCVACTPSGTAPAVTRPPRPHDLPCRRPAPAGSTGGGQGRARVPCRDFAAIPAPPPSGAVVEGRGGGIPGLFDLVPPSADGSWAFCTRIVPQLNRPAVTGPHLLLNRPSRSIQHEFIQFPSRSGPACHEKKIKGSLPRVDRCSQMPLRRHAASNLEPHAGPPHNTDPKFPTHQAHQPTDDEPMDAERRETDPPPPVAAAAAPRRAAAGGTPTASRGSSTASSSSSNSHPSAPASTGTPPSAVVPWAARAGDSCYYPGCRKDANCACEMCLASIDATRDLVRAPEAASARRFFAGAAAASRGRRPALFCRDRGAGAGSERTEPPSTPPMRSTAKSRLPPGQTAAAGRGARAAGSPHDWALYAATVLGFLLLLWVDTGLVPEAAARGFGPKLSPGAVARVGADARLAPGGLEHKLRVLEQRVGQLVGGERAANCSSQDSVWRLLQNDQQVFRWRCTVYKSVAEEVSVWGSPLRTSGLLPAALSARHLTLLSGEITEVAELSGVSHSLAVVRREGVADGAGEQRQFLGLPEEERGGGAAGARDVGAGVPEERAVRGHAADTGRCGAARVQVLDDGAAKAAVKEAAFRWRTGEPNLTWPGRGSICCLGCFIASSIRFISSPVRLVRTSVFFLVGCSYV</sequence>
<keyword evidence="4" id="KW-0256">Endoplasmic reticulum</keyword>
<dbReference type="EMBL" id="CM009757">
    <property type="protein sequence ID" value="PUZ37056.1"/>
    <property type="molecule type" value="Genomic_DNA"/>
</dbReference>
<evidence type="ECO:0000256" key="1">
    <source>
        <dbReference type="ARBA" id="ARBA00004586"/>
    </source>
</evidence>
<proteinExistence type="inferred from homology"/>
<dbReference type="Gramene" id="PUZ37056">
    <property type="protein sequence ID" value="PUZ37056"/>
    <property type="gene ID" value="GQ55_9G087300"/>
</dbReference>
<reference evidence="8 9" key="1">
    <citation type="submission" date="2018-04" db="EMBL/GenBank/DDBJ databases">
        <title>WGS assembly of Panicum hallii var. hallii HAL2.</title>
        <authorList>
            <person name="Lovell J."/>
            <person name="Jenkins J."/>
            <person name="Lowry D."/>
            <person name="Mamidi S."/>
            <person name="Sreedasyam A."/>
            <person name="Weng X."/>
            <person name="Barry K."/>
            <person name="Bonette J."/>
            <person name="Campitelli B."/>
            <person name="Daum C."/>
            <person name="Gordon S."/>
            <person name="Gould B."/>
            <person name="Lipzen A."/>
            <person name="MacQueen A."/>
            <person name="Palacio-Mejia J."/>
            <person name="Plott C."/>
            <person name="Shakirov E."/>
            <person name="Shu S."/>
            <person name="Yoshinaga Y."/>
            <person name="Zane M."/>
            <person name="Rokhsar D."/>
            <person name="Grimwood J."/>
            <person name="Schmutz J."/>
            <person name="Juenger T."/>
        </authorList>
    </citation>
    <scope>NUCLEOTIDE SEQUENCE [LARGE SCALE GENOMIC DNA]</scope>
    <source>
        <strain evidence="9">cv. HAL2</strain>
    </source>
</reference>
<feature type="region of interest" description="Disordered" evidence="7">
    <location>
        <begin position="1"/>
        <end position="51"/>
    </location>
</feature>